<keyword evidence="3" id="KW-1185">Reference proteome</keyword>
<dbReference type="AlphaFoldDB" id="A0AAV7F5V0"/>
<feature type="compositionally biased region" description="Pro residues" evidence="1">
    <location>
        <begin position="27"/>
        <end position="41"/>
    </location>
</feature>
<dbReference type="EMBL" id="JAINDJ010000002">
    <property type="protein sequence ID" value="KAG9456269.1"/>
    <property type="molecule type" value="Genomic_DNA"/>
</dbReference>
<reference evidence="2 3" key="1">
    <citation type="submission" date="2021-07" db="EMBL/GenBank/DDBJ databases">
        <title>The Aristolochia fimbriata genome: insights into angiosperm evolution, floral development and chemical biosynthesis.</title>
        <authorList>
            <person name="Jiao Y."/>
        </authorList>
    </citation>
    <scope>NUCLEOTIDE SEQUENCE [LARGE SCALE GENOMIC DNA]</scope>
    <source>
        <strain evidence="2">IBCAS-2021</strain>
        <tissue evidence="2">Leaf</tissue>
    </source>
</reference>
<accession>A0AAV7F5V0</accession>
<comment type="caution">
    <text evidence="2">The sequence shown here is derived from an EMBL/GenBank/DDBJ whole genome shotgun (WGS) entry which is preliminary data.</text>
</comment>
<sequence length="179" mass="19199">MSPGARVRVYAPRFSGQTWTRAHFPSLVPPPPNGPPPPSTPQKPKRIYSLLSSATPVPTSDPSPVSILPSPPGGPSFPQSKYRNVATSPTTLPSLPPNNYEVKPLCHYEGQLVADAKMRGSLLAFLRPRKYSSKNTYLLLDENALLGTKAGGTGPRHINELSHPTLPLGHGHTDTPTSV</sequence>
<gene>
    <name evidence="2" type="ORF">H6P81_000777</name>
</gene>
<proteinExistence type="predicted"/>
<organism evidence="2 3">
    <name type="scientific">Aristolochia fimbriata</name>
    <name type="common">White veined hardy Dutchman's pipe vine</name>
    <dbReference type="NCBI Taxonomy" id="158543"/>
    <lineage>
        <taxon>Eukaryota</taxon>
        <taxon>Viridiplantae</taxon>
        <taxon>Streptophyta</taxon>
        <taxon>Embryophyta</taxon>
        <taxon>Tracheophyta</taxon>
        <taxon>Spermatophyta</taxon>
        <taxon>Magnoliopsida</taxon>
        <taxon>Magnoliidae</taxon>
        <taxon>Piperales</taxon>
        <taxon>Aristolochiaceae</taxon>
        <taxon>Aristolochia</taxon>
    </lineage>
</organism>
<protein>
    <submittedName>
        <fullName evidence="2">Uncharacterized protein</fullName>
    </submittedName>
</protein>
<dbReference type="Proteomes" id="UP000825729">
    <property type="component" value="Unassembled WGS sequence"/>
</dbReference>
<evidence type="ECO:0000313" key="2">
    <source>
        <dbReference type="EMBL" id="KAG9456269.1"/>
    </source>
</evidence>
<evidence type="ECO:0000313" key="3">
    <source>
        <dbReference type="Proteomes" id="UP000825729"/>
    </source>
</evidence>
<feature type="region of interest" description="Disordered" evidence="1">
    <location>
        <begin position="22"/>
        <end position="96"/>
    </location>
</feature>
<evidence type="ECO:0000256" key="1">
    <source>
        <dbReference type="SAM" id="MobiDB-lite"/>
    </source>
</evidence>
<feature type="compositionally biased region" description="Low complexity" evidence="1">
    <location>
        <begin position="52"/>
        <end position="68"/>
    </location>
</feature>
<name>A0AAV7F5V0_ARIFI</name>